<keyword evidence="3" id="KW-0808">Transferase</keyword>
<sequence>MKIMVEIIQHLKPGGIEKLVIDIMRLQDSDIRVYIVALEGKKSACLAHWPALKRYQERLVFLEKKPGFKLSTVRRLRKVLRKLEADVIHTHHIGPLLYGCMAILKSTNIQHIHTEHDAWHLLDHKQLQMTKLMLRLGRITLVADASTVGAQLSGMLGCNIDPITILNGIDTEKFLPSLNHKPYKNNARVFKIGCAARLVTEKSLDVLIQAIADIPNAELYIAGDGPEKHNLVNLVQELDLSTKVKFIGYTDDMVGFYHQLDLFVLTSSNEGLPLSILEAQSCNVPVVCSDVGGVHEGVCKQTGRLIKRHTVNEFHIAIKAQMKLCSKYHPRDFIKQNFDIKKMIKAYNKLVEE</sequence>
<evidence type="ECO:0000259" key="2">
    <source>
        <dbReference type="Pfam" id="PF13439"/>
    </source>
</evidence>
<reference evidence="3 4" key="1">
    <citation type="submission" date="2016-11" db="EMBL/GenBank/DDBJ databases">
        <authorList>
            <person name="Jaros S."/>
            <person name="Januszkiewicz K."/>
            <person name="Wedrychowicz H."/>
        </authorList>
    </citation>
    <scope>NUCLEOTIDE SEQUENCE [LARGE SCALE GENOMIC DNA]</scope>
    <source>
        <strain evidence="3">NVI 5450</strain>
    </source>
</reference>
<dbReference type="SUPFAM" id="SSF53756">
    <property type="entry name" value="UDP-Glycosyltransferase/glycogen phosphorylase"/>
    <property type="match status" value="1"/>
</dbReference>
<evidence type="ECO:0000259" key="1">
    <source>
        <dbReference type="Pfam" id="PF00534"/>
    </source>
</evidence>
<dbReference type="PANTHER" id="PTHR12526:SF630">
    <property type="entry name" value="GLYCOSYLTRANSFERASE"/>
    <property type="match status" value="1"/>
</dbReference>
<feature type="domain" description="Glycosyltransferase subfamily 4-like N-terminal" evidence="2">
    <location>
        <begin position="13"/>
        <end position="172"/>
    </location>
</feature>
<dbReference type="InterPro" id="IPR028098">
    <property type="entry name" value="Glyco_trans_4-like_N"/>
</dbReference>
<dbReference type="AlphaFoldDB" id="A0A1L0AAH9"/>
<proteinExistence type="predicted"/>
<gene>
    <name evidence="3" type="ORF">NVI5450_3819</name>
</gene>
<dbReference type="RefSeq" id="WP_075497872.1">
    <property type="nucleotide sequence ID" value="NZ_CAWRBC010000118.1"/>
</dbReference>
<protein>
    <submittedName>
        <fullName evidence="3">Putative glycosyl transferase</fullName>
    </submittedName>
</protein>
<dbReference type="GO" id="GO:1901135">
    <property type="term" value="P:carbohydrate derivative metabolic process"/>
    <property type="evidence" value="ECO:0007669"/>
    <property type="project" value="UniProtKB-ARBA"/>
</dbReference>
<dbReference type="Gene3D" id="3.40.50.2000">
    <property type="entry name" value="Glycogen Phosphorylase B"/>
    <property type="match status" value="2"/>
</dbReference>
<organism evidence="3 4">
    <name type="scientific">Moritella viscosa</name>
    <dbReference type="NCBI Taxonomy" id="80854"/>
    <lineage>
        <taxon>Bacteria</taxon>
        <taxon>Pseudomonadati</taxon>
        <taxon>Pseudomonadota</taxon>
        <taxon>Gammaproteobacteria</taxon>
        <taxon>Alteromonadales</taxon>
        <taxon>Moritellaceae</taxon>
        <taxon>Moritella</taxon>
    </lineage>
</organism>
<accession>A0A1L0AAH9</accession>
<dbReference type="EMBL" id="FPLD01000102">
    <property type="protein sequence ID" value="SGZ12317.1"/>
    <property type="molecule type" value="Genomic_DNA"/>
</dbReference>
<evidence type="ECO:0000313" key="3">
    <source>
        <dbReference type="EMBL" id="SGZ12317.1"/>
    </source>
</evidence>
<dbReference type="Pfam" id="PF00534">
    <property type="entry name" value="Glycos_transf_1"/>
    <property type="match status" value="1"/>
</dbReference>
<dbReference type="PANTHER" id="PTHR12526">
    <property type="entry name" value="GLYCOSYLTRANSFERASE"/>
    <property type="match status" value="1"/>
</dbReference>
<dbReference type="Proteomes" id="UP000183794">
    <property type="component" value="Unassembled WGS sequence"/>
</dbReference>
<feature type="domain" description="Glycosyl transferase family 1" evidence="1">
    <location>
        <begin position="184"/>
        <end position="323"/>
    </location>
</feature>
<name>A0A1L0AAH9_9GAMM</name>
<evidence type="ECO:0000313" key="4">
    <source>
        <dbReference type="Proteomes" id="UP000183794"/>
    </source>
</evidence>
<dbReference type="OrthoDB" id="9775208at2"/>
<dbReference type="Pfam" id="PF13439">
    <property type="entry name" value="Glyco_transf_4"/>
    <property type="match status" value="1"/>
</dbReference>
<dbReference type="InterPro" id="IPR001296">
    <property type="entry name" value="Glyco_trans_1"/>
</dbReference>
<dbReference type="GO" id="GO:0016757">
    <property type="term" value="F:glycosyltransferase activity"/>
    <property type="evidence" value="ECO:0007669"/>
    <property type="project" value="InterPro"/>
</dbReference>